<evidence type="ECO:0000313" key="3">
    <source>
        <dbReference type="EMBL" id="GFN45257.1"/>
    </source>
</evidence>
<sequence>MKHLSEKVIARIKTDFTFLEPITSRSQFGGYGLLSNNVMFALVSEGELYLRANDNVEHLFIERKMPNLVYAKRGIPVLLRYYWVDPALWMDNETLINFVQLAYQGAVTEALNKKHKAIRLKDLPNLSIGIERLLWRVGIRNVSELRLKGAKSSYLQLRALKSSLGINMLLALAGAINGYHHAVLPKILRHELLEWFEGIKEPIVSTH</sequence>
<dbReference type="PIRSF" id="PIRSF028788">
    <property type="entry name" value="TfoX_Sxy"/>
    <property type="match status" value="1"/>
</dbReference>
<comment type="caution">
    <text evidence="3">The sequence shown here is derived from an EMBL/GenBank/DDBJ whole genome shotgun (WGS) entry which is preliminary data.</text>
</comment>
<organism evidence="3 4">
    <name type="scientific">Candidatus Regiella insecticola</name>
    <dbReference type="NCBI Taxonomy" id="138073"/>
    <lineage>
        <taxon>Bacteria</taxon>
        <taxon>Pseudomonadati</taxon>
        <taxon>Pseudomonadota</taxon>
        <taxon>Gammaproteobacteria</taxon>
        <taxon>Enterobacterales</taxon>
        <taxon>Enterobacteriaceae</taxon>
        <taxon>aphid secondary symbionts</taxon>
        <taxon>Candidatus Regiella</taxon>
    </lineage>
</organism>
<dbReference type="Gene3D" id="1.10.150.20">
    <property type="entry name" value="5' to 3' exonuclease, C-terminal subdomain"/>
    <property type="match status" value="1"/>
</dbReference>
<dbReference type="EMBL" id="BLXO01000001">
    <property type="protein sequence ID" value="GFN45257.1"/>
    <property type="molecule type" value="Genomic_DNA"/>
</dbReference>
<dbReference type="Proteomes" id="UP000504714">
    <property type="component" value="Unassembled WGS sequence"/>
</dbReference>
<evidence type="ECO:0000259" key="1">
    <source>
        <dbReference type="Pfam" id="PF04993"/>
    </source>
</evidence>
<feature type="domain" description="TfoX N-terminal" evidence="1">
    <location>
        <begin position="18"/>
        <end position="105"/>
    </location>
</feature>
<accession>A0A6L2ZK91</accession>
<name>A0A6L2ZK91_9ENTR</name>
<proteinExistence type="predicted"/>
<dbReference type="Pfam" id="PF04994">
    <property type="entry name" value="TfoX_C"/>
    <property type="match status" value="1"/>
</dbReference>
<dbReference type="PANTHER" id="PTHR36121">
    <property type="entry name" value="PROTEIN SXY"/>
    <property type="match status" value="1"/>
</dbReference>
<dbReference type="GO" id="GO:0030420">
    <property type="term" value="P:establishment of competence for transformation"/>
    <property type="evidence" value="ECO:0007669"/>
    <property type="project" value="InterPro"/>
</dbReference>
<evidence type="ECO:0000259" key="2">
    <source>
        <dbReference type="Pfam" id="PF04994"/>
    </source>
</evidence>
<dbReference type="SUPFAM" id="SSF159894">
    <property type="entry name" value="YgaC/TfoX-N like"/>
    <property type="match status" value="1"/>
</dbReference>
<dbReference type="PANTHER" id="PTHR36121:SF1">
    <property type="entry name" value="PROTEIN SXY"/>
    <property type="match status" value="1"/>
</dbReference>
<protein>
    <submittedName>
        <fullName evidence="3">Regulator of competence-specific genes</fullName>
    </submittedName>
</protein>
<evidence type="ECO:0000313" key="4">
    <source>
        <dbReference type="Proteomes" id="UP000504714"/>
    </source>
</evidence>
<dbReference type="Pfam" id="PF04993">
    <property type="entry name" value="TfoX_N"/>
    <property type="match status" value="1"/>
</dbReference>
<dbReference type="InterPro" id="IPR026256">
    <property type="entry name" value="TfoX-like_gammaprotbact"/>
</dbReference>
<dbReference type="InterPro" id="IPR007077">
    <property type="entry name" value="TfoX_C"/>
</dbReference>
<dbReference type="AlphaFoldDB" id="A0A6L2ZK91"/>
<reference evidence="3 4" key="1">
    <citation type="submission" date="2020-06" db="EMBL/GenBank/DDBJ databases">
        <title>The genome sequence of Candidatus Regiella insecticola strain Tut.</title>
        <authorList>
            <person name="Nikoh N."/>
            <person name="Tsuchida T."/>
            <person name="Koga R."/>
            <person name="Oshima K."/>
            <person name="Hattori M."/>
            <person name="Fukatsu T."/>
        </authorList>
    </citation>
    <scope>NUCLEOTIDE SEQUENCE [LARGE SCALE GENOMIC DNA]</scope>
    <source>
        <strain evidence="3 4">Tut</strain>
    </source>
</reference>
<dbReference type="Gene3D" id="3.30.1460.30">
    <property type="entry name" value="YgaC/TfoX-N like chaperone"/>
    <property type="match status" value="1"/>
</dbReference>
<feature type="domain" description="TfoX C-terminal" evidence="2">
    <location>
        <begin position="119"/>
        <end position="195"/>
    </location>
</feature>
<dbReference type="RefSeq" id="WP_176487142.1">
    <property type="nucleotide sequence ID" value="NZ_BLXO01000001.1"/>
</dbReference>
<dbReference type="InterPro" id="IPR047525">
    <property type="entry name" value="TfoX-like"/>
</dbReference>
<gene>
    <name evidence="3" type="primary">sxy</name>
    <name evidence="3" type="ORF">RINTU1_03250</name>
</gene>
<dbReference type="InterPro" id="IPR007076">
    <property type="entry name" value="TfoX_N"/>
</dbReference>